<evidence type="ECO:0000313" key="1">
    <source>
        <dbReference type="EMBL" id="KGA16521.1"/>
    </source>
</evidence>
<protein>
    <recommendedName>
        <fullName evidence="2">DUF1566 domain-containing protein</fullName>
    </recommendedName>
</protein>
<accession>A0A094QPJ5</accession>
<reference evidence="1" key="1">
    <citation type="submission" date="2014-06" db="EMBL/GenBank/DDBJ databases">
        <title>Key roles for freshwater Actinobacteria revealed by deep metagenomic sequencing.</title>
        <authorList>
            <person name="Ghai R."/>
            <person name="Mizuno C.M."/>
            <person name="Picazo A."/>
            <person name="Camacho A."/>
            <person name="Rodriguez-Valera F."/>
        </authorList>
    </citation>
    <scope>NUCLEOTIDE SEQUENCE</scope>
</reference>
<organism evidence="1">
    <name type="scientific">freshwater metagenome</name>
    <dbReference type="NCBI Taxonomy" id="449393"/>
    <lineage>
        <taxon>unclassified sequences</taxon>
        <taxon>metagenomes</taxon>
        <taxon>ecological metagenomes</taxon>
    </lineage>
</organism>
<name>A0A094QPJ5_9ZZZZ</name>
<gene>
    <name evidence="1" type="ORF">GM51_12330</name>
</gene>
<sequence>MLKNLASIFRNKTRLLLIVFALIVGGIGAQTISLLDDSSLDSLACINLTTKVVTNPGTLKCPKGSERLDLGAQGANGASGMKITELSICGSSGTSLCKIGSRGPGGGLIFFVDYNDQSPDFNYLEAAPTDGVFASSATTGVWATTLEKCGALSNANCQLNSIYTQTGVALATINGLHSGLFGGQAATDAIVAKHSGIAKNSYAAGVADDYSTATKSDYYLPTKDELLIMQKNLNGEGLGVFAGNLYWSSSESDATIAWSQFFNGGFQTSNYKDFSGFVRPVRAF</sequence>
<comment type="caution">
    <text evidence="1">The sequence shown here is derived from an EMBL/GenBank/DDBJ whole genome shotgun (WGS) entry which is preliminary data.</text>
</comment>
<proteinExistence type="predicted"/>
<dbReference type="AlphaFoldDB" id="A0A094QPJ5"/>
<evidence type="ECO:0008006" key="2">
    <source>
        <dbReference type="Google" id="ProtNLM"/>
    </source>
</evidence>
<dbReference type="EMBL" id="JNSL01000082">
    <property type="protein sequence ID" value="KGA16521.1"/>
    <property type="molecule type" value="Genomic_DNA"/>
</dbReference>